<keyword evidence="4" id="KW-1185">Reference proteome</keyword>
<dbReference type="RefSeq" id="WP_162124657.1">
    <property type="nucleotide sequence ID" value="NZ_PDWK01000039.1"/>
</dbReference>
<name>A0A921P0D1_9GAMM</name>
<reference evidence="3" key="1">
    <citation type="submission" date="2017-10" db="EMBL/GenBank/DDBJ databases">
        <title>Whole genome sequencing of members of genus Pseudoxanthomonas.</title>
        <authorList>
            <person name="Kumar S."/>
            <person name="Bansal K."/>
            <person name="Kaur A."/>
            <person name="Patil P."/>
            <person name="Sharma S."/>
            <person name="Patil P.B."/>
        </authorList>
    </citation>
    <scope>NUCLEOTIDE SEQUENCE</scope>
    <source>
        <strain evidence="3">DSM 22914</strain>
    </source>
</reference>
<dbReference type="CDD" id="cd19095">
    <property type="entry name" value="AKR_PA4992-like"/>
    <property type="match status" value="1"/>
</dbReference>
<evidence type="ECO:0000256" key="1">
    <source>
        <dbReference type="SAM" id="SignalP"/>
    </source>
</evidence>
<comment type="caution">
    <text evidence="3">The sequence shown here is derived from an EMBL/GenBank/DDBJ whole genome shotgun (WGS) entry which is preliminary data.</text>
</comment>
<keyword evidence="1" id="KW-0732">Signal</keyword>
<evidence type="ECO:0000313" key="3">
    <source>
        <dbReference type="EMBL" id="KAF1688690.1"/>
    </source>
</evidence>
<dbReference type="OrthoDB" id="8563187at2"/>
<dbReference type="Proteomes" id="UP000717981">
    <property type="component" value="Unassembled WGS sequence"/>
</dbReference>
<protein>
    <submittedName>
        <fullName evidence="3">Aldo/keto reductase</fullName>
    </submittedName>
</protein>
<gene>
    <name evidence="3" type="ORF">CR938_08805</name>
</gene>
<dbReference type="InterPro" id="IPR036812">
    <property type="entry name" value="NAD(P)_OxRdtase_dom_sf"/>
</dbReference>
<dbReference type="Pfam" id="PF00248">
    <property type="entry name" value="Aldo_ket_red"/>
    <property type="match status" value="1"/>
</dbReference>
<dbReference type="InterPro" id="IPR006311">
    <property type="entry name" value="TAT_signal"/>
</dbReference>
<organism evidence="3 4">
    <name type="scientific">Pseudoxanthomonas taiwanensis</name>
    <dbReference type="NCBI Taxonomy" id="176598"/>
    <lineage>
        <taxon>Bacteria</taxon>
        <taxon>Pseudomonadati</taxon>
        <taxon>Pseudomonadota</taxon>
        <taxon>Gammaproteobacteria</taxon>
        <taxon>Lysobacterales</taxon>
        <taxon>Lysobacteraceae</taxon>
        <taxon>Pseudoxanthomonas</taxon>
    </lineage>
</organism>
<dbReference type="PANTHER" id="PTHR43312">
    <property type="entry name" value="D-THREO-ALDOSE 1-DEHYDROGENASE"/>
    <property type="match status" value="1"/>
</dbReference>
<feature type="domain" description="NADP-dependent oxidoreductase" evidence="2">
    <location>
        <begin position="57"/>
        <end position="298"/>
    </location>
</feature>
<evidence type="ECO:0000259" key="2">
    <source>
        <dbReference type="Pfam" id="PF00248"/>
    </source>
</evidence>
<dbReference type="InterPro" id="IPR053135">
    <property type="entry name" value="AKR2_Oxidoreductase"/>
</dbReference>
<feature type="signal peptide" evidence="1">
    <location>
        <begin position="1"/>
        <end position="27"/>
    </location>
</feature>
<feature type="chain" id="PRO_5036973569" evidence="1">
    <location>
        <begin position="28"/>
        <end position="313"/>
    </location>
</feature>
<dbReference type="Gene3D" id="3.20.20.100">
    <property type="entry name" value="NADP-dependent oxidoreductase domain"/>
    <property type="match status" value="1"/>
</dbReference>
<dbReference type="SUPFAM" id="SSF51430">
    <property type="entry name" value="NAD(P)-linked oxidoreductase"/>
    <property type="match status" value="1"/>
</dbReference>
<evidence type="ECO:0000313" key="4">
    <source>
        <dbReference type="Proteomes" id="UP000717981"/>
    </source>
</evidence>
<dbReference type="AlphaFoldDB" id="A0A921P0D1"/>
<dbReference type="EMBL" id="PDWK01000039">
    <property type="protein sequence ID" value="KAF1688690.1"/>
    <property type="molecule type" value="Genomic_DNA"/>
</dbReference>
<sequence length="313" mass="34316">MHSPSRRRFLATSAAVGFGLLAGPLRAGGAQDASSATPGPLLARAVPSTGEMLPVIGAGTSGSYDVAFDSPEYAALREVVRIFFEGGGRVIDTSPNYGRSDTVLGRLLDEGGWRDRCFLATKIAADSRQEAEAQWAESLRRLRTDHVELLQVHNMRHWQEQLPYAHELKAQGRTRYVGITHYTDAGLEEMERILRREKLDFIQIHYSVNAPRAADTVLPLAQDRGVAVLVNRAFDDGRLFAKVAGQPLPGWAAEVGVTSWAQLFLKFAISHPAVTAVIPATGKPERQRDQLRAGTGPLLSEAQRRELVRRFAA</sequence>
<dbReference type="PANTHER" id="PTHR43312:SF1">
    <property type="entry name" value="NADP-DEPENDENT OXIDOREDUCTASE DOMAIN-CONTAINING PROTEIN"/>
    <property type="match status" value="1"/>
</dbReference>
<dbReference type="InterPro" id="IPR023210">
    <property type="entry name" value="NADP_OxRdtase_dom"/>
</dbReference>
<proteinExistence type="predicted"/>
<dbReference type="PROSITE" id="PS51318">
    <property type="entry name" value="TAT"/>
    <property type="match status" value="1"/>
</dbReference>
<accession>A0A921P0D1</accession>